<evidence type="ECO:0000256" key="2">
    <source>
        <dbReference type="ARBA" id="ARBA00006513"/>
    </source>
</evidence>
<dbReference type="Proteomes" id="UP000094527">
    <property type="component" value="Unassembled WGS sequence"/>
</dbReference>
<evidence type="ECO:0000256" key="1">
    <source>
        <dbReference type="ARBA" id="ARBA00004651"/>
    </source>
</evidence>
<keyword evidence="8" id="KW-0406">Ion transport</keyword>
<name>A0A1D2NFE2_ORCCI</name>
<evidence type="ECO:0000256" key="3">
    <source>
        <dbReference type="ARBA" id="ARBA00022448"/>
    </source>
</evidence>
<proteinExistence type="inferred from homology"/>
<dbReference type="PANTHER" id="PTHR21522:SF62">
    <property type="entry name" value="OTOPETRIN-LIKE A, ISOFORM C"/>
    <property type="match status" value="1"/>
</dbReference>
<dbReference type="STRING" id="48709.A0A1D2NFE2"/>
<dbReference type="InterPro" id="IPR004878">
    <property type="entry name" value="Otopetrin"/>
</dbReference>
<comment type="similarity">
    <text evidence="2">Belongs to the otopetrin family.</text>
</comment>
<dbReference type="GO" id="GO:0015252">
    <property type="term" value="F:proton channel activity"/>
    <property type="evidence" value="ECO:0007669"/>
    <property type="project" value="InterPro"/>
</dbReference>
<comment type="subcellular location">
    <subcellularLocation>
        <location evidence="1">Cell membrane</location>
        <topology evidence="1">Multi-pass membrane protein</topology>
    </subcellularLocation>
</comment>
<evidence type="ECO:0000256" key="9">
    <source>
        <dbReference type="ARBA" id="ARBA00023136"/>
    </source>
</evidence>
<keyword evidence="5 12" id="KW-0812">Transmembrane</keyword>
<organism evidence="13 14">
    <name type="scientific">Orchesella cincta</name>
    <name type="common">Springtail</name>
    <name type="synonym">Podura cincta</name>
    <dbReference type="NCBI Taxonomy" id="48709"/>
    <lineage>
        <taxon>Eukaryota</taxon>
        <taxon>Metazoa</taxon>
        <taxon>Ecdysozoa</taxon>
        <taxon>Arthropoda</taxon>
        <taxon>Hexapoda</taxon>
        <taxon>Collembola</taxon>
        <taxon>Entomobryomorpha</taxon>
        <taxon>Entomobryoidea</taxon>
        <taxon>Orchesellidae</taxon>
        <taxon>Orchesellinae</taxon>
        <taxon>Orchesella</taxon>
    </lineage>
</organism>
<dbReference type="EMBL" id="LJIJ01000066">
    <property type="protein sequence ID" value="ODN03696.1"/>
    <property type="molecule type" value="Genomic_DNA"/>
</dbReference>
<evidence type="ECO:0000313" key="14">
    <source>
        <dbReference type="Proteomes" id="UP000094527"/>
    </source>
</evidence>
<evidence type="ECO:0000256" key="10">
    <source>
        <dbReference type="ARBA" id="ARBA00023303"/>
    </source>
</evidence>
<gene>
    <name evidence="13" type="ORF">Ocin01_02972</name>
</gene>
<sequence length="156" mass="17927">TSLFIITSALYCKLAVIICLAFLLSEVITLNVPLYFFEVIFTYLYGGSILFFLYVFCYLLHDSSQKKRQRNKEKKDKEAKKDEEVASDAAASKSGERKQSFLQRILLQEAGWNNDKNGFLEIDYHFSLYFVGVIITTVAYGTGTEYEFQESSSKKE</sequence>
<keyword evidence="9 12" id="KW-0472">Membrane</keyword>
<feature type="non-terminal residue" evidence="13">
    <location>
        <position position="156"/>
    </location>
</feature>
<evidence type="ECO:0000313" key="13">
    <source>
        <dbReference type="EMBL" id="ODN03696.1"/>
    </source>
</evidence>
<reference evidence="13 14" key="1">
    <citation type="journal article" date="2016" name="Genome Biol. Evol.">
        <title>Gene Family Evolution Reflects Adaptation to Soil Environmental Stressors in the Genome of the Collembolan Orchesella cincta.</title>
        <authorList>
            <person name="Faddeeva-Vakhrusheva A."/>
            <person name="Derks M.F."/>
            <person name="Anvar S.Y."/>
            <person name="Agamennone V."/>
            <person name="Suring W."/>
            <person name="Smit S."/>
            <person name="van Straalen N.M."/>
            <person name="Roelofs D."/>
        </authorList>
    </citation>
    <scope>NUCLEOTIDE SEQUENCE [LARGE SCALE GENOMIC DNA]</scope>
    <source>
        <tissue evidence="13">Mixed pool</tissue>
    </source>
</reference>
<evidence type="ECO:0000256" key="12">
    <source>
        <dbReference type="SAM" id="Phobius"/>
    </source>
</evidence>
<evidence type="ECO:0000256" key="6">
    <source>
        <dbReference type="ARBA" id="ARBA00022781"/>
    </source>
</evidence>
<evidence type="ECO:0000256" key="4">
    <source>
        <dbReference type="ARBA" id="ARBA00022475"/>
    </source>
</evidence>
<dbReference type="PANTHER" id="PTHR21522">
    <property type="entry name" value="PROTON CHANNEL OTOP"/>
    <property type="match status" value="1"/>
</dbReference>
<evidence type="ECO:0000256" key="5">
    <source>
        <dbReference type="ARBA" id="ARBA00022692"/>
    </source>
</evidence>
<keyword evidence="14" id="KW-1185">Reference proteome</keyword>
<feature type="transmembrane region" description="Helical" evidence="12">
    <location>
        <begin position="12"/>
        <end position="34"/>
    </location>
</feature>
<keyword evidence="3" id="KW-0813">Transport</keyword>
<keyword evidence="6" id="KW-0375">Hydrogen ion transport</keyword>
<evidence type="ECO:0000256" key="8">
    <source>
        <dbReference type="ARBA" id="ARBA00023065"/>
    </source>
</evidence>
<keyword evidence="4" id="KW-1003">Cell membrane</keyword>
<keyword evidence="10" id="KW-0407">Ion channel</keyword>
<accession>A0A1D2NFE2</accession>
<dbReference type="GO" id="GO:0005886">
    <property type="term" value="C:plasma membrane"/>
    <property type="evidence" value="ECO:0007669"/>
    <property type="project" value="UniProtKB-SubCell"/>
</dbReference>
<evidence type="ECO:0000256" key="7">
    <source>
        <dbReference type="ARBA" id="ARBA00022989"/>
    </source>
</evidence>
<dbReference type="OrthoDB" id="6429739at2759"/>
<dbReference type="AlphaFoldDB" id="A0A1D2NFE2"/>
<feature type="non-terminal residue" evidence="13">
    <location>
        <position position="1"/>
    </location>
</feature>
<feature type="transmembrane region" description="Helical" evidence="12">
    <location>
        <begin position="40"/>
        <end position="60"/>
    </location>
</feature>
<evidence type="ECO:0000256" key="11">
    <source>
        <dbReference type="SAM" id="MobiDB-lite"/>
    </source>
</evidence>
<keyword evidence="7 12" id="KW-1133">Transmembrane helix</keyword>
<feature type="region of interest" description="Disordered" evidence="11">
    <location>
        <begin position="64"/>
        <end position="98"/>
    </location>
</feature>
<feature type="compositionally biased region" description="Basic and acidic residues" evidence="11">
    <location>
        <begin position="73"/>
        <end position="84"/>
    </location>
</feature>
<comment type="caution">
    <text evidence="13">The sequence shown here is derived from an EMBL/GenBank/DDBJ whole genome shotgun (WGS) entry which is preliminary data.</text>
</comment>
<protein>
    <submittedName>
        <fullName evidence="13">Uncharacterized protein</fullName>
    </submittedName>
</protein>